<dbReference type="InterPro" id="IPR027417">
    <property type="entry name" value="P-loop_NTPase"/>
</dbReference>
<dbReference type="InterPro" id="IPR008995">
    <property type="entry name" value="Mo/tungstate-bd_C_term_dom"/>
</dbReference>
<keyword evidence="1" id="KW-0813">Transport</keyword>
<dbReference type="PANTHER" id="PTHR42781">
    <property type="entry name" value="SPERMIDINE/PUTRESCINE IMPORT ATP-BINDING PROTEIN POTA"/>
    <property type="match status" value="1"/>
</dbReference>
<dbReference type="GeneID" id="97765458"/>
<dbReference type="AlphaFoldDB" id="A0A1H4ECW6"/>
<dbReference type="GO" id="GO:0016887">
    <property type="term" value="F:ATP hydrolysis activity"/>
    <property type="evidence" value="ECO:0007669"/>
    <property type="project" value="InterPro"/>
</dbReference>
<reference evidence="5 6" key="1">
    <citation type="submission" date="2016-10" db="EMBL/GenBank/DDBJ databases">
        <authorList>
            <person name="de Groot N.N."/>
        </authorList>
    </citation>
    <scope>NUCLEOTIDE SEQUENCE [LARGE SCALE GENOMIC DNA]</scope>
    <source>
        <strain evidence="5 6">ATCC 29281</strain>
    </source>
</reference>
<evidence type="ECO:0000259" key="4">
    <source>
        <dbReference type="PROSITE" id="PS50893"/>
    </source>
</evidence>
<dbReference type="RefSeq" id="WP_051625451.1">
    <property type="nucleotide sequence ID" value="NZ_FNQS01000009.1"/>
</dbReference>
<dbReference type="SMART" id="SM00382">
    <property type="entry name" value="AAA"/>
    <property type="match status" value="1"/>
</dbReference>
<evidence type="ECO:0000256" key="1">
    <source>
        <dbReference type="ARBA" id="ARBA00022448"/>
    </source>
</evidence>
<dbReference type="InterPro" id="IPR050093">
    <property type="entry name" value="ABC_SmlMolc_Importer"/>
</dbReference>
<dbReference type="InterPro" id="IPR003593">
    <property type="entry name" value="AAA+_ATPase"/>
</dbReference>
<keyword evidence="6" id="KW-1185">Reference proteome</keyword>
<dbReference type="Pfam" id="PF00005">
    <property type="entry name" value="ABC_tran"/>
    <property type="match status" value="1"/>
</dbReference>
<dbReference type="SUPFAM" id="SSF50331">
    <property type="entry name" value="MOP-like"/>
    <property type="match status" value="1"/>
</dbReference>
<dbReference type="InterPro" id="IPR003439">
    <property type="entry name" value="ABC_transporter-like_ATP-bd"/>
</dbReference>
<evidence type="ECO:0000256" key="2">
    <source>
        <dbReference type="ARBA" id="ARBA00022741"/>
    </source>
</evidence>
<feature type="domain" description="ABC transporter" evidence="4">
    <location>
        <begin position="7"/>
        <end position="235"/>
    </location>
</feature>
<evidence type="ECO:0000313" key="5">
    <source>
        <dbReference type="EMBL" id="SEA82667.1"/>
    </source>
</evidence>
<dbReference type="SUPFAM" id="SSF52540">
    <property type="entry name" value="P-loop containing nucleoside triphosphate hydrolases"/>
    <property type="match status" value="1"/>
</dbReference>
<protein>
    <submittedName>
        <fullName evidence="5">Iron(III) transport system ATP-binding protein</fullName>
    </submittedName>
</protein>
<dbReference type="EMBL" id="FNQS01000009">
    <property type="protein sequence ID" value="SEA82667.1"/>
    <property type="molecule type" value="Genomic_DNA"/>
</dbReference>
<accession>A0A1H4ECW6</accession>
<keyword evidence="3 5" id="KW-0067">ATP-binding</keyword>
<sequence>MTQPDILSVRELHCGYPSHPVLDGVTFSIHESELVCLLAESGEGKSTLLKAITGLIAPTQGQVVLAGTPVNGQPPYSQSVGMVFQDDALFPHLTVMENVRFGMQHIPGNESRRVLEESLALMGVTDVAQRYPHELSKEQCLRGALARTLACRPSLLLLDSPFTGIDSQHRYPLLTQLRRLLKQRHIAALYVTTEREDAFAFADHLMLMRKGHLVQQGVSADLYYRPVNRYTADFMGYGNYLPVKITGDKDWKSFLGQHHSARSLGLEPGMMRDWLVRPQEIALALDPEGTAVIEDRLFLGTNNLYQVRIGDDVLQVQTNNWFEPDQPVRLSIRTEQPVFFPPQEGKTVITGPAA</sequence>
<name>A0A1H4ECW6_9GAMM</name>
<dbReference type="STRING" id="71657.SAMN02982996_02606"/>
<dbReference type="Proteomes" id="UP000187280">
    <property type="component" value="Unassembled WGS sequence"/>
</dbReference>
<dbReference type="Gene3D" id="3.40.50.300">
    <property type="entry name" value="P-loop containing nucleotide triphosphate hydrolases"/>
    <property type="match status" value="1"/>
</dbReference>
<dbReference type="PROSITE" id="PS50893">
    <property type="entry name" value="ABC_TRANSPORTER_2"/>
    <property type="match status" value="1"/>
</dbReference>
<organism evidence="5 6">
    <name type="scientific">Lonsdalea quercina</name>
    <dbReference type="NCBI Taxonomy" id="71657"/>
    <lineage>
        <taxon>Bacteria</taxon>
        <taxon>Pseudomonadati</taxon>
        <taxon>Pseudomonadota</taxon>
        <taxon>Gammaproteobacteria</taxon>
        <taxon>Enterobacterales</taxon>
        <taxon>Pectobacteriaceae</taxon>
        <taxon>Lonsdalea</taxon>
    </lineage>
</organism>
<dbReference type="PANTHER" id="PTHR42781:SF4">
    <property type="entry name" value="SPERMIDINE_PUTRESCINE IMPORT ATP-BINDING PROTEIN POTA"/>
    <property type="match status" value="1"/>
</dbReference>
<evidence type="ECO:0000313" key="6">
    <source>
        <dbReference type="Proteomes" id="UP000187280"/>
    </source>
</evidence>
<evidence type="ECO:0000256" key="3">
    <source>
        <dbReference type="ARBA" id="ARBA00022840"/>
    </source>
</evidence>
<keyword evidence="2" id="KW-0547">Nucleotide-binding</keyword>
<proteinExistence type="predicted"/>
<dbReference type="eggNOG" id="COG3842">
    <property type="taxonomic scope" value="Bacteria"/>
</dbReference>
<gene>
    <name evidence="5" type="ORF">SAMN02982996_02606</name>
</gene>
<dbReference type="GO" id="GO:0005524">
    <property type="term" value="F:ATP binding"/>
    <property type="evidence" value="ECO:0007669"/>
    <property type="project" value="UniProtKB-KW"/>
</dbReference>